<proteinExistence type="predicted"/>
<feature type="repeat" description="WD" evidence="3">
    <location>
        <begin position="50"/>
        <end position="91"/>
    </location>
</feature>
<dbReference type="PANTHER" id="PTHR15574:SF39">
    <property type="entry name" value="DDB1- AND CUL4-ASSOCIATED FACTOR 6"/>
    <property type="match status" value="1"/>
</dbReference>
<feature type="region of interest" description="Disordered" evidence="4">
    <location>
        <begin position="367"/>
        <end position="522"/>
    </location>
</feature>
<evidence type="ECO:0000256" key="2">
    <source>
        <dbReference type="ARBA" id="ARBA00022737"/>
    </source>
</evidence>
<dbReference type="Pfam" id="PF00400">
    <property type="entry name" value="WD40"/>
    <property type="match status" value="2"/>
</dbReference>
<dbReference type="EnsemblMetazoa" id="CLYHEMT009018.1">
    <property type="protein sequence ID" value="CLYHEMP009018.1"/>
    <property type="gene ID" value="CLYHEMG009018"/>
</dbReference>
<feature type="compositionally biased region" description="Low complexity" evidence="4">
    <location>
        <begin position="562"/>
        <end position="572"/>
    </location>
</feature>
<keyword evidence="1 3" id="KW-0853">WD repeat</keyword>
<feature type="compositionally biased region" description="Low complexity" evidence="4">
    <location>
        <begin position="478"/>
        <end position="493"/>
    </location>
</feature>
<organism evidence="5 6">
    <name type="scientific">Clytia hemisphaerica</name>
    <dbReference type="NCBI Taxonomy" id="252671"/>
    <lineage>
        <taxon>Eukaryota</taxon>
        <taxon>Metazoa</taxon>
        <taxon>Cnidaria</taxon>
        <taxon>Hydrozoa</taxon>
        <taxon>Hydroidolina</taxon>
        <taxon>Leptothecata</taxon>
        <taxon>Obeliida</taxon>
        <taxon>Clytiidae</taxon>
        <taxon>Clytia</taxon>
    </lineage>
</organism>
<name>A0A7M5VAL0_9CNID</name>
<evidence type="ECO:0000256" key="1">
    <source>
        <dbReference type="ARBA" id="ARBA00022574"/>
    </source>
</evidence>
<dbReference type="GO" id="GO:0045944">
    <property type="term" value="P:positive regulation of transcription by RNA polymerase II"/>
    <property type="evidence" value="ECO:0007669"/>
    <property type="project" value="TreeGrafter"/>
</dbReference>
<feature type="region of interest" description="Disordered" evidence="4">
    <location>
        <begin position="553"/>
        <end position="642"/>
    </location>
</feature>
<dbReference type="InterPro" id="IPR045151">
    <property type="entry name" value="DCAF8"/>
</dbReference>
<dbReference type="GO" id="GO:0005737">
    <property type="term" value="C:cytoplasm"/>
    <property type="evidence" value="ECO:0007669"/>
    <property type="project" value="TreeGrafter"/>
</dbReference>
<dbReference type="SMART" id="SM00320">
    <property type="entry name" value="WD40"/>
    <property type="match status" value="7"/>
</dbReference>
<feature type="compositionally biased region" description="Low complexity" evidence="4">
    <location>
        <begin position="506"/>
        <end position="520"/>
    </location>
</feature>
<feature type="compositionally biased region" description="Low complexity" evidence="4">
    <location>
        <begin position="601"/>
        <end position="632"/>
    </location>
</feature>
<reference evidence="5" key="1">
    <citation type="submission" date="2021-01" db="UniProtKB">
        <authorList>
            <consortium name="EnsemblMetazoa"/>
        </authorList>
    </citation>
    <scope>IDENTIFICATION</scope>
</reference>
<feature type="compositionally biased region" description="Basic and acidic residues" evidence="4">
    <location>
        <begin position="496"/>
        <end position="505"/>
    </location>
</feature>
<dbReference type="PROSITE" id="PS50096">
    <property type="entry name" value="IQ"/>
    <property type="match status" value="1"/>
</dbReference>
<dbReference type="Proteomes" id="UP000594262">
    <property type="component" value="Unplaced"/>
</dbReference>
<dbReference type="SUPFAM" id="SSF50978">
    <property type="entry name" value="WD40 repeat-like"/>
    <property type="match status" value="1"/>
</dbReference>
<evidence type="ECO:0000256" key="4">
    <source>
        <dbReference type="SAM" id="MobiDB-lite"/>
    </source>
</evidence>
<evidence type="ECO:0008006" key="7">
    <source>
        <dbReference type="Google" id="ProtNLM"/>
    </source>
</evidence>
<dbReference type="PROSITE" id="PS50082">
    <property type="entry name" value="WD_REPEATS_2"/>
    <property type="match status" value="2"/>
</dbReference>
<dbReference type="RefSeq" id="XP_066924086.1">
    <property type="nucleotide sequence ID" value="XM_067067985.1"/>
</dbReference>
<protein>
    <recommendedName>
        <fullName evidence="7">DDB1- and CUL4-associated factor 6-like</fullName>
    </recommendedName>
</protein>
<feature type="repeat" description="WD" evidence="3">
    <location>
        <begin position="748"/>
        <end position="779"/>
    </location>
</feature>
<dbReference type="GeneID" id="136811381"/>
<feature type="compositionally biased region" description="Low complexity" evidence="4">
    <location>
        <begin position="392"/>
        <end position="412"/>
    </location>
</feature>
<dbReference type="GO" id="GO:0080008">
    <property type="term" value="C:Cul4-RING E3 ubiquitin ligase complex"/>
    <property type="evidence" value="ECO:0007669"/>
    <property type="project" value="TreeGrafter"/>
</dbReference>
<dbReference type="InterPro" id="IPR036322">
    <property type="entry name" value="WD40_repeat_dom_sf"/>
</dbReference>
<dbReference type="PANTHER" id="PTHR15574">
    <property type="entry name" value="WD REPEAT DOMAIN-CONTAINING FAMILY"/>
    <property type="match status" value="1"/>
</dbReference>
<dbReference type="InterPro" id="IPR015943">
    <property type="entry name" value="WD40/YVTN_repeat-like_dom_sf"/>
</dbReference>
<feature type="region of interest" description="Disordered" evidence="4">
    <location>
        <begin position="292"/>
        <end position="346"/>
    </location>
</feature>
<dbReference type="OrthoDB" id="4869960at2759"/>
<evidence type="ECO:0000313" key="6">
    <source>
        <dbReference type="Proteomes" id="UP000594262"/>
    </source>
</evidence>
<dbReference type="Gene3D" id="2.130.10.10">
    <property type="entry name" value="YVTN repeat-like/Quinoprotein amine dehydrogenase"/>
    <property type="match status" value="3"/>
</dbReference>
<evidence type="ECO:0000256" key="3">
    <source>
        <dbReference type="PROSITE-ProRule" id="PRU00221"/>
    </source>
</evidence>
<keyword evidence="2" id="KW-0677">Repeat</keyword>
<dbReference type="AlphaFoldDB" id="A0A7M5VAL0"/>
<evidence type="ECO:0000313" key="5">
    <source>
        <dbReference type="EnsemblMetazoa" id="CLYHEMP009018.1"/>
    </source>
</evidence>
<accession>A0A7M5VAL0</accession>
<dbReference type="PROSITE" id="PS50294">
    <property type="entry name" value="WD_REPEATS_REGION"/>
    <property type="match status" value="1"/>
</dbReference>
<dbReference type="InterPro" id="IPR001680">
    <property type="entry name" value="WD40_rpt"/>
</dbReference>
<sequence>MAESWKRKTNGSVFKNTLYKQWGIINTWDCYSVSKASKNLIQRLKRHKVLDDHTGCVNTVSWSDSGSLLLSGSDDYSLNIYDSYSTQLVHSIKSGHTANIFSAKFLPCTSDTKIVSCAGDGMLQYNIIGTEYGQNPFNCHSGTTYEVLVTPGDPNSFLSCGEDGTVRLFDLRTKTKCNCQECAEDILIDAKHAVTSVSINPMLPYHLAIGCKDSFVRVFDRRTLGTSLDTRSVNRNRGWMPGLFCKFKPSTFKQDSNCRVTSLQYSNDGNDLLVSYCSDYIYLFTVREESSKVDQVSTNHQEELTDPSESLTDKLPPAKRLRLRGDWSDTGPNARPDTDEEDSPEQNIMQRMSEFFSRWIEGAMSSTVRHASTSSEDSDVAQPTPGSSMPIPGASMPTPGSSMSTPVGSHSQSHQEEESAISNQRDEPFSGALPTEDGDIISRTLPSFPEEANPNTHLGEIVAEEPISMENPSNSADTTNGSKTNTTTETSITQDKYTEGPDEHTPLLNNNRPLDLPSSSRDYLHHSYQTTNTSSDISDSAANPLDSAIAVGSSSISPLYPDSTTLDRSTSSSEHHQQPCHRFLAVAGRSDSTDHDEEESPTTPASDTSESTSSATSSHSELPTDTTTTLATNESEDEFELDEAFRERLRDAYASGTRYTMERQHAASKIQSFIRIHREKQKEIERANARKPNHMYTPKEKIMYRGHRNARTMIKEANFWGDDFVLSGSDCGRVFIWDRHTAELVMLLEGDRHVVNCVQPHPFDPVLATSGIDHDIKIWAPLAEKPATLDHAEDIMKRNERMLEDSRDTITVPAAFVLRMFASLGSIRRNRRRMTEEDHEEDQSSD</sequence>
<keyword evidence="6" id="KW-1185">Reference proteome</keyword>